<dbReference type="PIRSF" id="PIRSF015582">
    <property type="entry name" value="Cit_lyase_B"/>
    <property type="match status" value="1"/>
</dbReference>
<dbReference type="InterPro" id="IPR011206">
    <property type="entry name" value="Citrate_lyase_beta/mcl1/mcl2"/>
</dbReference>
<keyword evidence="3" id="KW-0460">Magnesium</keyword>
<dbReference type="InterPro" id="IPR040442">
    <property type="entry name" value="Pyrv_kinase-like_dom_sf"/>
</dbReference>
<accession>A0ABV7WEA1</accession>
<evidence type="ECO:0000256" key="3">
    <source>
        <dbReference type="ARBA" id="ARBA00022842"/>
    </source>
</evidence>
<evidence type="ECO:0000313" key="4">
    <source>
        <dbReference type="EMBL" id="MFC3688130.1"/>
    </source>
</evidence>
<dbReference type="InterPro" id="IPR015813">
    <property type="entry name" value="Pyrv/PenolPyrv_kinase-like_dom"/>
</dbReference>
<dbReference type="EMBL" id="JBHRWW010000004">
    <property type="protein sequence ID" value="MFC3688130.1"/>
    <property type="molecule type" value="Genomic_DNA"/>
</dbReference>
<dbReference type="Pfam" id="PF15617">
    <property type="entry name" value="C-C_Bond_Lyase"/>
    <property type="match status" value="1"/>
</dbReference>
<dbReference type="InterPro" id="IPR039480">
    <property type="entry name" value="C-C_Bond_Lyase-like"/>
</dbReference>
<dbReference type="Gene3D" id="3.20.20.60">
    <property type="entry name" value="Phosphoenolpyruvate-binding domains"/>
    <property type="match status" value="2"/>
</dbReference>
<proteinExistence type="predicted"/>
<dbReference type="RefSeq" id="WP_340293995.1">
    <property type="nucleotide sequence ID" value="NZ_JBBEOI010000132.1"/>
</dbReference>
<keyword evidence="2" id="KW-0479">Metal-binding</keyword>
<evidence type="ECO:0000256" key="2">
    <source>
        <dbReference type="ARBA" id="ARBA00022723"/>
    </source>
</evidence>
<dbReference type="PANTHER" id="PTHR32308">
    <property type="entry name" value="LYASE BETA SUBUNIT, PUTATIVE (AFU_ORTHOLOGUE AFUA_4G13030)-RELATED"/>
    <property type="match status" value="1"/>
</dbReference>
<evidence type="ECO:0000256" key="1">
    <source>
        <dbReference type="ARBA" id="ARBA00001946"/>
    </source>
</evidence>
<comment type="caution">
    <text evidence="4">The sequence shown here is derived from an EMBL/GenBank/DDBJ whole genome shotgun (WGS) entry which is preliminary data.</text>
</comment>
<keyword evidence="5" id="KW-1185">Reference proteome</keyword>
<dbReference type="SUPFAM" id="SSF51621">
    <property type="entry name" value="Phosphoenolpyruvate/pyruvate domain"/>
    <property type="match status" value="1"/>
</dbReference>
<organism evidence="4 5">
    <name type="scientific">Aquipuribacter hungaricus</name>
    <dbReference type="NCBI Taxonomy" id="545624"/>
    <lineage>
        <taxon>Bacteria</taxon>
        <taxon>Bacillati</taxon>
        <taxon>Actinomycetota</taxon>
        <taxon>Actinomycetes</taxon>
        <taxon>Micrococcales</taxon>
        <taxon>Intrasporangiaceae</taxon>
        <taxon>Aquipuribacter</taxon>
    </lineage>
</organism>
<dbReference type="Proteomes" id="UP001595685">
    <property type="component" value="Unassembled WGS sequence"/>
</dbReference>
<protein>
    <submittedName>
        <fullName evidence="4">HpcH/HpaI aldolase/citrate lyase family protein</fullName>
    </submittedName>
</protein>
<gene>
    <name evidence="4" type="ORF">ACFOLH_07230</name>
</gene>
<dbReference type="PANTHER" id="PTHR32308:SF10">
    <property type="entry name" value="CITRATE LYASE SUBUNIT BETA"/>
    <property type="match status" value="1"/>
</dbReference>
<name>A0ABV7WEA1_9MICO</name>
<dbReference type="GO" id="GO:0016829">
    <property type="term" value="F:lyase activity"/>
    <property type="evidence" value="ECO:0007669"/>
    <property type="project" value="UniProtKB-KW"/>
</dbReference>
<keyword evidence="4" id="KW-0456">Lyase</keyword>
<evidence type="ECO:0000313" key="5">
    <source>
        <dbReference type="Proteomes" id="UP001595685"/>
    </source>
</evidence>
<sequence>MQVRHFDCLSDEDRAHLFDQVPQPVDVRDEARLVALALGATLYLPGTRPALAEDLRRRVRAGVTSAVVCLEDAIGDDDVAEAEVNVVRQLTALLRSGDPRPLLFVRVRSPEQLTRVAEGLGEALCVLSGFVVPKFTAASGLPYLRLVEQLRLSTGLPLSVMPIMESREVIHRETRTAALTEAHDLLQAHRDVVLAVRVGTTDLSSVYGLRRGPDLTVYDVGVVAQVLSDVVNVMARADGTGFVVCGPVWEYFGDDHRLFKPMLRESPFQRAHEPALRTQLLATHLDGLVREVVLDRANGMSGKTVIHPSHVMPVHALSVVSHEDHQDAVSIDEKSRKGGGVSASGYRNKMNEAGPHRSWAAATLQRAHVFGVAREGVTFVDLLAACTP</sequence>
<reference evidence="5" key="1">
    <citation type="journal article" date="2019" name="Int. J. Syst. Evol. Microbiol.">
        <title>The Global Catalogue of Microorganisms (GCM) 10K type strain sequencing project: providing services to taxonomists for standard genome sequencing and annotation.</title>
        <authorList>
            <consortium name="The Broad Institute Genomics Platform"/>
            <consortium name="The Broad Institute Genome Sequencing Center for Infectious Disease"/>
            <person name="Wu L."/>
            <person name="Ma J."/>
        </authorList>
    </citation>
    <scope>NUCLEOTIDE SEQUENCE [LARGE SCALE GENOMIC DNA]</scope>
    <source>
        <strain evidence="5">NCAIM B.02333</strain>
    </source>
</reference>
<comment type="cofactor">
    <cofactor evidence="1">
        <name>Mg(2+)</name>
        <dbReference type="ChEBI" id="CHEBI:18420"/>
    </cofactor>
</comment>